<comment type="caution">
    <text evidence="2">The sequence shown here is derived from an EMBL/GenBank/DDBJ whole genome shotgun (WGS) entry which is preliminary data.</text>
</comment>
<organism evidence="2">
    <name type="scientific">marine sediment metagenome</name>
    <dbReference type="NCBI Taxonomy" id="412755"/>
    <lineage>
        <taxon>unclassified sequences</taxon>
        <taxon>metagenomes</taxon>
        <taxon>ecological metagenomes</taxon>
    </lineage>
</organism>
<dbReference type="EMBL" id="LAZR01006873">
    <property type="protein sequence ID" value="KKM89074.1"/>
    <property type="molecule type" value="Genomic_DNA"/>
</dbReference>
<dbReference type="InterPro" id="IPR013216">
    <property type="entry name" value="Methyltransf_11"/>
</dbReference>
<protein>
    <recommendedName>
        <fullName evidence="1">Methyltransferase type 11 domain-containing protein</fullName>
    </recommendedName>
</protein>
<accession>A0A0F9L2T0</accession>
<dbReference type="InterPro" id="IPR029063">
    <property type="entry name" value="SAM-dependent_MTases_sf"/>
</dbReference>
<reference evidence="2" key="1">
    <citation type="journal article" date="2015" name="Nature">
        <title>Complex archaea that bridge the gap between prokaryotes and eukaryotes.</title>
        <authorList>
            <person name="Spang A."/>
            <person name="Saw J.H."/>
            <person name="Jorgensen S.L."/>
            <person name="Zaremba-Niedzwiedzka K."/>
            <person name="Martijn J."/>
            <person name="Lind A.E."/>
            <person name="van Eijk R."/>
            <person name="Schleper C."/>
            <person name="Guy L."/>
            <person name="Ettema T.J."/>
        </authorList>
    </citation>
    <scope>NUCLEOTIDE SEQUENCE</scope>
</reference>
<dbReference type="Gene3D" id="3.40.50.150">
    <property type="entry name" value="Vaccinia Virus protein VP39"/>
    <property type="match status" value="1"/>
</dbReference>
<dbReference type="SUPFAM" id="SSF53335">
    <property type="entry name" value="S-adenosyl-L-methionine-dependent methyltransferases"/>
    <property type="match status" value="1"/>
</dbReference>
<dbReference type="CDD" id="cd02440">
    <property type="entry name" value="AdoMet_MTases"/>
    <property type="match status" value="1"/>
</dbReference>
<evidence type="ECO:0000313" key="2">
    <source>
        <dbReference type="EMBL" id="KKM89074.1"/>
    </source>
</evidence>
<proteinExistence type="predicted"/>
<dbReference type="PANTHER" id="PTHR43861">
    <property type="entry name" value="TRANS-ACONITATE 2-METHYLTRANSFERASE-RELATED"/>
    <property type="match status" value="1"/>
</dbReference>
<dbReference type="Pfam" id="PF08241">
    <property type="entry name" value="Methyltransf_11"/>
    <property type="match status" value="1"/>
</dbReference>
<dbReference type="AlphaFoldDB" id="A0A0F9L2T0"/>
<evidence type="ECO:0000259" key="1">
    <source>
        <dbReference type="Pfam" id="PF08241"/>
    </source>
</evidence>
<sequence>MKDYIICNSLYEKIGNVEKVLDIGCGGGYLVNCLAKKLNRKVTGFDISNEGFTKAHEKCKRFGTCNLIECVKGDAHSITRYFQHKNLDVVTLIYTLHHIEKPAIVLRQIAKILKDGGKIVIGDYWFTQRKKKRDCFRFTVRDIRKLLKKSEFRYLGEDRIGKNFVIIVGEK</sequence>
<feature type="domain" description="Methyltransferase type 11" evidence="1">
    <location>
        <begin position="21"/>
        <end position="121"/>
    </location>
</feature>
<gene>
    <name evidence="2" type="ORF">LCGC14_1252340</name>
</gene>
<name>A0A0F9L2T0_9ZZZZ</name>